<feature type="compositionally biased region" description="Polar residues" evidence="1">
    <location>
        <begin position="1"/>
        <end position="19"/>
    </location>
</feature>
<evidence type="ECO:0008006" key="4">
    <source>
        <dbReference type="Google" id="ProtNLM"/>
    </source>
</evidence>
<protein>
    <recommendedName>
        <fullName evidence="4">Bacterial mobilisation domain-containing protein</fullName>
    </recommendedName>
</protein>
<organism evidence="2 3">
    <name type="scientific">Octadecabacter ascidiaceicola</name>
    <dbReference type="NCBI Taxonomy" id="1655543"/>
    <lineage>
        <taxon>Bacteria</taxon>
        <taxon>Pseudomonadati</taxon>
        <taxon>Pseudomonadota</taxon>
        <taxon>Alphaproteobacteria</taxon>
        <taxon>Rhodobacterales</taxon>
        <taxon>Roseobacteraceae</taxon>
        <taxon>Octadecabacter</taxon>
    </lineage>
</organism>
<feature type="region of interest" description="Disordered" evidence="1">
    <location>
        <begin position="1"/>
        <end position="28"/>
    </location>
</feature>
<dbReference type="OrthoDB" id="8548224at2"/>
<name>A0A238KR91_9RHOB</name>
<proteinExistence type="predicted"/>
<evidence type="ECO:0000256" key="1">
    <source>
        <dbReference type="SAM" id="MobiDB-lite"/>
    </source>
</evidence>
<keyword evidence="3" id="KW-1185">Reference proteome</keyword>
<dbReference type="Pfam" id="PF21983">
    <property type="entry name" value="NikA-like"/>
    <property type="match status" value="1"/>
</dbReference>
<dbReference type="RefSeq" id="WP_093997515.1">
    <property type="nucleotide sequence ID" value="NZ_FXYD01000006.1"/>
</dbReference>
<evidence type="ECO:0000313" key="3">
    <source>
        <dbReference type="Proteomes" id="UP000203464"/>
    </source>
</evidence>
<evidence type="ECO:0000313" key="2">
    <source>
        <dbReference type="EMBL" id="SMX44556.1"/>
    </source>
</evidence>
<dbReference type="InterPro" id="IPR053842">
    <property type="entry name" value="NikA-like"/>
</dbReference>
<dbReference type="AlphaFoldDB" id="A0A238KR91"/>
<dbReference type="EMBL" id="FXYD01000006">
    <property type="protein sequence ID" value="SMX44556.1"/>
    <property type="molecule type" value="Genomic_DNA"/>
</dbReference>
<accession>A0A238KR91</accession>
<gene>
    <name evidence="2" type="ORF">OCA8868_03172</name>
</gene>
<reference evidence="3" key="1">
    <citation type="submission" date="2017-05" db="EMBL/GenBank/DDBJ databases">
        <authorList>
            <person name="Rodrigo-Torres L."/>
            <person name="Arahal R. D."/>
            <person name="Lucena T."/>
        </authorList>
    </citation>
    <scope>NUCLEOTIDE SEQUENCE [LARGE SCALE GENOMIC DNA]</scope>
    <source>
        <strain evidence="3">CECT 8868</strain>
    </source>
</reference>
<sequence length="145" mass="15809">MTVISQDFQRTSQPQSSAKGKTPRYKTTRDCPRVTLRLSVEDHERLKALADGMALSTFIRAKALGDTMPRRTPRSTTSIADKAALAQIFGLLGQSRIANNLNQLAYHANIGALPIDDVTLGQISEAYDNVLEMRTALIAALGLKP</sequence>
<dbReference type="Proteomes" id="UP000203464">
    <property type="component" value="Unassembled WGS sequence"/>
</dbReference>